<dbReference type="RefSeq" id="WP_165292237.1">
    <property type="nucleotide sequence ID" value="NZ_JACOIJ010000014.1"/>
</dbReference>
<keyword evidence="1" id="KW-0472">Membrane</keyword>
<evidence type="ECO:0000256" key="1">
    <source>
        <dbReference type="SAM" id="Phobius"/>
    </source>
</evidence>
<comment type="caution">
    <text evidence="2">The sequence shown here is derived from an EMBL/GenBank/DDBJ whole genome shotgun (WGS) entry which is preliminary data.</text>
</comment>
<evidence type="ECO:0000313" key="3">
    <source>
        <dbReference type="Proteomes" id="UP000651271"/>
    </source>
</evidence>
<dbReference type="Proteomes" id="UP000651271">
    <property type="component" value="Unassembled WGS sequence"/>
</dbReference>
<reference evidence="2 3" key="1">
    <citation type="submission" date="2020-08" db="EMBL/GenBank/DDBJ databases">
        <title>Sphingobacterium sp. DN04309 isolated from aquaculture water.</title>
        <authorList>
            <person name="Zhang M."/>
        </authorList>
    </citation>
    <scope>NUCLEOTIDE SEQUENCE [LARGE SCALE GENOMIC DNA]</scope>
    <source>
        <strain evidence="2 3">DN04309</strain>
    </source>
</reference>
<keyword evidence="1" id="KW-0812">Transmembrane</keyword>
<evidence type="ECO:0008006" key="4">
    <source>
        <dbReference type="Google" id="ProtNLM"/>
    </source>
</evidence>
<feature type="transmembrane region" description="Helical" evidence="1">
    <location>
        <begin position="81"/>
        <end position="99"/>
    </location>
</feature>
<protein>
    <recommendedName>
        <fullName evidence="4">Anti-sigma factor</fullName>
    </recommendedName>
</protein>
<dbReference type="EMBL" id="JACOIJ010000014">
    <property type="protein sequence ID" value="MBD1429726.1"/>
    <property type="molecule type" value="Genomic_DNA"/>
</dbReference>
<sequence>MSKYSKDINYLRQYVNGELTHTEMYEIERAMHEDEMLMDIIEGLETEKFLKSSIPTADLQAKIKSRTTTKKSVKIFTLKKLFAAASIIAVLSFGVIYFLNTTPKNDVIVNTSFENTQIEENTEVTRIVPDSSLIAYKQEEANEEVAESQNSIKREKNTNKQQTLDPKKIMVYSAKPKMQVVIEGPKYVNRNTNDVEIITTYRGEVKPTQTEILSSKVGSISTEQATSSSLAKTQADLQRLDLDPQTKANLSAVLARQAQENRMDIKEKQTENSISEVLINGNALANKNFGDSRIISSSDAIEALATKTIQNGNPSNGWTSFNSYIKEQLRKKGFKTYNANISFDLDLLMRPTNIEVKTSSNPKMNAILIELLKNGPTWENKDPNHPIFIRISSEEAKK</sequence>
<proteinExistence type="predicted"/>
<keyword evidence="1" id="KW-1133">Transmembrane helix</keyword>
<evidence type="ECO:0000313" key="2">
    <source>
        <dbReference type="EMBL" id="MBD1429726.1"/>
    </source>
</evidence>
<gene>
    <name evidence="2" type="ORF">H8B04_09100</name>
</gene>
<accession>A0ABR7YEK5</accession>
<keyword evidence="3" id="KW-1185">Reference proteome</keyword>
<organism evidence="2 3">
    <name type="scientific">Sphingobacterium litopenaei</name>
    <dbReference type="NCBI Taxonomy" id="2763500"/>
    <lineage>
        <taxon>Bacteria</taxon>
        <taxon>Pseudomonadati</taxon>
        <taxon>Bacteroidota</taxon>
        <taxon>Sphingobacteriia</taxon>
        <taxon>Sphingobacteriales</taxon>
        <taxon>Sphingobacteriaceae</taxon>
        <taxon>Sphingobacterium</taxon>
    </lineage>
</organism>
<name>A0ABR7YEK5_9SPHI</name>